<feature type="compositionally biased region" description="Acidic residues" evidence="1">
    <location>
        <begin position="99"/>
        <end position="118"/>
    </location>
</feature>
<evidence type="ECO:0000256" key="1">
    <source>
        <dbReference type="SAM" id="MobiDB-lite"/>
    </source>
</evidence>
<proteinExistence type="predicted"/>
<reference evidence="3" key="1">
    <citation type="journal article" date="2020" name="Nature">
        <title>Giant virus diversity and host interactions through global metagenomics.</title>
        <authorList>
            <person name="Schulz F."/>
            <person name="Roux S."/>
            <person name="Paez-Espino D."/>
            <person name="Jungbluth S."/>
            <person name="Walsh D.A."/>
            <person name="Denef V.J."/>
            <person name="McMahon K.D."/>
            <person name="Konstantinidis K.T."/>
            <person name="Eloe-Fadrosh E.A."/>
            <person name="Kyrpides N.C."/>
            <person name="Woyke T."/>
        </authorList>
    </citation>
    <scope>NUCLEOTIDE SEQUENCE</scope>
    <source>
        <strain evidence="3">GVMAG-M-3300023174-132</strain>
    </source>
</reference>
<keyword evidence="2" id="KW-0812">Transmembrane</keyword>
<dbReference type="EMBL" id="MN739575">
    <property type="protein sequence ID" value="QHT13599.1"/>
    <property type="molecule type" value="Genomic_DNA"/>
</dbReference>
<feature type="compositionally biased region" description="Basic residues" evidence="1">
    <location>
        <begin position="123"/>
        <end position="132"/>
    </location>
</feature>
<keyword evidence="2" id="KW-1133">Transmembrane helix</keyword>
<protein>
    <submittedName>
        <fullName evidence="3">Uncharacterized protein</fullName>
    </submittedName>
</protein>
<evidence type="ECO:0000313" key="3">
    <source>
        <dbReference type="EMBL" id="QHT13599.1"/>
    </source>
</evidence>
<feature type="transmembrane region" description="Helical" evidence="2">
    <location>
        <begin position="6"/>
        <end position="26"/>
    </location>
</feature>
<sequence length="190" mass="20818">MLWLAIVIYSAGLGLILYTRPSLMFMESGAWKEFGYQRGPRYTVFPFWLFAIVWAIVSYSLSAAITVGFGTYSSGISTMTVASAASRVGTGWGDSWASADDEAEAAEEEAEEEAEEAEAMMPPKRRRGRPRKLNMFPVSEESNTRTATATTAASGKPRSGYYVLEEPASNTGGLRRYVYYGDNPPSVSTQ</sequence>
<name>A0A6C0DCC9_9ZZZZ</name>
<feature type="transmembrane region" description="Helical" evidence="2">
    <location>
        <begin position="47"/>
        <end position="72"/>
    </location>
</feature>
<keyword evidence="2" id="KW-0472">Membrane</keyword>
<evidence type="ECO:0000256" key="2">
    <source>
        <dbReference type="SAM" id="Phobius"/>
    </source>
</evidence>
<feature type="region of interest" description="Disordered" evidence="1">
    <location>
        <begin position="95"/>
        <end position="167"/>
    </location>
</feature>
<dbReference type="AlphaFoldDB" id="A0A6C0DCC9"/>
<accession>A0A6C0DCC9</accession>
<organism evidence="3">
    <name type="scientific">viral metagenome</name>
    <dbReference type="NCBI Taxonomy" id="1070528"/>
    <lineage>
        <taxon>unclassified sequences</taxon>
        <taxon>metagenomes</taxon>
        <taxon>organismal metagenomes</taxon>
    </lineage>
</organism>